<sequence>MTTIFTVSIDAVEDTTFRGRVHLINSDVPRVPREPEFPLSLLADLWWSLDHGSLHNEEDDEDGDRCPFDEERGKAIISSMRLGTELGQIFDLILGRKIRVTEDGYLLADDDRTVLEPKRRAADLYKLDGGSGSDGISDFVMTPGDQTAFTRRAAAVVTGYEVSEYRNVPLLSEVAAVQGLELEGPDGLADLDDYDTWDAVHDRPLVEFPYAEITVAVADPGYLEHLSAGMRWSTTMTGHVC</sequence>
<organism evidence="1 2">
    <name type="scientific">Glycomyces algeriensis</name>
    <dbReference type="NCBI Taxonomy" id="256037"/>
    <lineage>
        <taxon>Bacteria</taxon>
        <taxon>Bacillati</taxon>
        <taxon>Actinomycetota</taxon>
        <taxon>Actinomycetes</taxon>
        <taxon>Glycomycetales</taxon>
        <taxon>Glycomycetaceae</taxon>
        <taxon>Glycomyces</taxon>
    </lineage>
</organism>
<evidence type="ECO:0000313" key="1">
    <source>
        <dbReference type="EMBL" id="GLI43409.1"/>
    </source>
</evidence>
<protein>
    <submittedName>
        <fullName evidence="1">Uncharacterized protein</fullName>
    </submittedName>
</protein>
<evidence type="ECO:0000313" key="2">
    <source>
        <dbReference type="Proteomes" id="UP001144313"/>
    </source>
</evidence>
<comment type="caution">
    <text evidence="1">The sequence shown here is derived from an EMBL/GenBank/DDBJ whole genome shotgun (WGS) entry which is preliminary data.</text>
</comment>
<accession>A0A9W6LI11</accession>
<dbReference type="EMBL" id="BSDT01000001">
    <property type="protein sequence ID" value="GLI43409.1"/>
    <property type="molecule type" value="Genomic_DNA"/>
</dbReference>
<reference evidence="1" key="1">
    <citation type="submission" date="2022-12" db="EMBL/GenBank/DDBJ databases">
        <title>Reference genome sequencing for broad-spectrum identification of bacterial and archaeal isolates by mass spectrometry.</title>
        <authorList>
            <person name="Sekiguchi Y."/>
            <person name="Tourlousse D.M."/>
        </authorList>
    </citation>
    <scope>NUCLEOTIDE SEQUENCE</scope>
    <source>
        <strain evidence="1">LLR39Z86</strain>
    </source>
</reference>
<dbReference type="RefSeq" id="WP_270113733.1">
    <property type="nucleotide sequence ID" value="NZ_BAAAOL010000017.1"/>
</dbReference>
<dbReference type="Proteomes" id="UP001144313">
    <property type="component" value="Unassembled WGS sequence"/>
</dbReference>
<keyword evidence="2" id="KW-1185">Reference proteome</keyword>
<name>A0A9W6LI11_9ACTN</name>
<gene>
    <name evidence="1" type="ORF">GALLR39Z86_32590</name>
</gene>
<proteinExistence type="predicted"/>
<dbReference type="AlphaFoldDB" id="A0A9W6LI11"/>